<dbReference type="InterPro" id="IPR000587">
    <property type="entry name" value="Creatinase_N"/>
</dbReference>
<dbReference type="InterPro" id="IPR000994">
    <property type="entry name" value="Pept_M24"/>
</dbReference>
<dbReference type="RefSeq" id="WP_160333266.1">
    <property type="nucleotide sequence ID" value="NZ_JAOBSU010000015.1"/>
</dbReference>
<feature type="domain" description="Creatinase N-terminal" evidence="2">
    <location>
        <begin position="3"/>
        <end position="127"/>
    </location>
</feature>
<organism evidence="3 4">
    <name type="scientific">Streptococcus danieliae</name>
    <dbReference type="NCBI Taxonomy" id="747656"/>
    <lineage>
        <taxon>Bacteria</taxon>
        <taxon>Bacillati</taxon>
        <taxon>Bacillota</taxon>
        <taxon>Bacilli</taxon>
        <taxon>Lactobacillales</taxon>
        <taxon>Streptococcaceae</taxon>
        <taxon>Streptococcus</taxon>
    </lineage>
</organism>
<sequence>MKRLKKLQAELVARGLDGFLVNNLTNIYYLTGFSGSNATLFVEPEAVTFFTDSRYTLAAKAILDPAIDFVETRAELAEVAGIVQDRGLKRIGFEPNVPYHYYQELAKRLADQELVAEANVVEGLRLIKDASEIAIIQEACKISDQAFIDALEFIKIGQTELEIATFLDFRMRELGASGLSFDSIVASGPNSAMPHAHPGQRQLESGDTLTLDFGCVFQHYASDMTRTIYLDHVQDEQAALHQLVLDANQAVIAQAKAGMLLTDFDQAARSLIDQAGYGPAFSHSIGHGMGLEVHEEPFFRAGSEDRLQSGMVVTDEPGIYLDGKYGLRIEDDLWIQEEGCQVLTKAPKELIII</sequence>
<evidence type="ECO:0000313" key="3">
    <source>
        <dbReference type="EMBL" id="MVX59496.1"/>
    </source>
</evidence>
<evidence type="ECO:0000259" key="1">
    <source>
        <dbReference type="Pfam" id="PF00557"/>
    </source>
</evidence>
<dbReference type="OrthoDB" id="9806388at2"/>
<dbReference type="Pfam" id="PF00557">
    <property type="entry name" value="Peptidase_M24"/>
    <property type="match status" value="1"/>
</dbReference>
<dbReference type="EMBL" id="WSRS01000078">
    <property type="protein sequence ID" value="MVX59496.1"/>
    <property type="molecule type" value="Genomic_DNA"/>
</dbReference>
<dbReference type="Gene3D" id="3.40.350.10">
    <property type="entry name" value="Creatinase/prolidase N-terminal domain"/>
    <property type="match status" value="1"/>
</dbReference>
<dbReference type="CDD" id="cd01092">
    <property type="entry name" value="APP-like"/>
    <property type="match status" value="1"/>
</dbReference>
<protein>
    <submittedName>
        <fullName evidence="3">M24 family metallopeptidase</fullName>
    </submittedName>
</protein>
<gene>
    <name evidence="3" type="ORF">E5983_07605</name>
</gene>
<accession>A0A7X3GAN8</accession>
<evidence type="ECO:0000259" key="2">
    <source>
        <dbReference type="Pfam" id="PF01321"/>
    </source>
</evidence>
<dbReference type="PANTHER" id="PTHR46112">
    <property type="entry name" value="AMINOPEPTIDASE"/>
    <property type="match status" value="1"/>
</dbReference>
<dbReference type="AlphaFoldDB" id="A0A7X3GAN8"/>
<dbReference type="SUPFAM" id="SSF53092">
    <property type="entry name" value="Creatinase/prolidase N-terminal domain"/>
    <property type="match status" value="1"/>
</dbReference>
<dbReference type="InterPro" id="IPR029149">
    <property type="entry name" value="Creatin/AminoP/Spt16_N"/>
</dbReference>
<dbReference type="PANTHER" id="PTHR46112:SF3">
    <property type="entry name" value="AMINOPEPTIDASE YPDF"/>
    <property type="match status" value="1"/>
</dbReference>
<proteinExistence type="predicted"/>
<dbReference type="SUPFAM" id="SSF55920">
    <property type="entry name" value="Creatinase/aminopeptidase"/>
    <property type="match status" value="1"/>
</dbReference>
<dbReference type="Proteomes" id="UP000461595">
    <property type="component" value="Unassembled WGS sequence"/>
</dbReference>
<dbReference type="Gene3D" id="3.90.230.10">
    <property type="entry name" value="Creatinase/methionine aminopeptidase superfamily"/>
    <property type="match status" value="1"/>
</dbReference>
<dbReference type="Pfam" id="PF01321">
    <property type="entry name" value="Creatinase_N"/>
    <property type="match status" value="1"/>
</dbReference>
<name>A0A7X3GAN8_9STRE</name>
<dbReference type="InterPro" id="IPR050659">
    <property type="entry name" value="Peptidase_M24B"/>
</dbReference>
<evidence type="ECO:0000313" key="4">
    <source>
        <dbReference type="Proteomes" id="UP000461595"/>
    </source>
</evidence>
<feature type="domain" description="Peptidase M24" evidence="1">
    <location>
        <begin position="135"/>
        <end position="337"/>
    </location>
</feature>
<dbReference type="InterPro" id="IPR036005">
    <property type="entry name" value="Creatinase/aminopeptidase-like"/>
</dbReference>
<comment type="caution">
    <text evidence="3">The sequence shown here is derived from an EMBL/GenBank/DDBJ whole genome shotgun (WGS) entry which is preliminary data.</text>
</comment>
<reference evidence="3 4" key="1">
    <citation type="submission" date="2019-12" db="EMBL/GenBank/DDBJ databases">
        <title>Microbes associate with the intestines of laboratory mice.</title>
        <authorList>
            <person name="Navarre W."/>
            <person name="Wong E."/>
        </authorList>
    </citation>
    <scope>NUCLEOTIDE SEQUENCE [LARGE SCALE GENOMIC DNA]</scope>
    <source>
        <strain evidence="3 4">NM51_B2-22</strain>
    </source>
</reference>